<gene>
    <name evidence="4" type="ORF">RUMHYD_02670</name>
</gene>
<feature type="transmembrane region" description="Helical" evidence="3">
    <location>
        <begin position="143"/>
        <end position="165"/>
    </location>
</feature>
<keyword evidence="2 3" id="KW-0472">Membrane</keyword>
<accession>C0CP69</accession>
<reference evidence="4 5" key="2">
    <citation type="submission" date="2009-02" db="EMBL/GenBank/DDBJ databases">
        <title>Draft genome sequence of Blautia hydrogenotrophica DSM 10507 (Ruminococcus hydrogenotrophicus DSM 10507).</title>
        <authorList>
            <person name="Sudarsanam P."/>
            <person name="Ley R."/>
            <person name="Guruge J."/>
            <person name="Turnbaugh P.J."/>
            <person name="Mahowald M."/>
            <person name="Liep D."/>
            <person name="Gordon J."/>
        </authorList>
    </citation>
    <scope>NUCLEOTIDE SEQUENCE [LARGE SCALE GENOMIC DNA]</scope>
    <source>
        <strain evidence="5">DSM 10507 / JCM 14656 / S5a33</strain>
    </source>
</reference>
<sequence length="211" mass="23091">MTILQNLCYNKPANKKTKGIKMNNTTTVKNRPQNKTRDMVYISFFAIVIAIGSWISIPTMIPFTLQTFAVFITVGILGGKRGAAAVSLYILLGVVGIPVFAGFKGGIGVLLGNTGGYILGFLLTVLVMWGIEKLFGKKTVTLFFSMILGLIVCYAFGTAWFITVYMRTSGNIGVMTVLSWCVIPFILPDLVKIALAILVSKRVSRYTKIEN</sequence>
<dbReference type="Pfam" id="PF02632">
    <property type="entry name" value="BioY"/>
    <property type="match status" value="1"/>
</dbReference>
<dbReference type="eggNOG" id="COG1268">
    <property type="taxonomic scope" value="Bacteria"/>
</dbReference>
<keyword evidence="2" id="KW-0813">Transport</keyword>
<evidence type="ECO:0000256" key="1">
    <source>
        <dbReference type="ARBA" id="ARBA00010692"/>
    </source>
</evidence>
<feature type="transmembrane region" description="Helical" evidence="3">
    <location>
        <begin position="109"/>
        <end position="131"/>
    </location>
</feature>
<name>C0CP69_BLAHS</name>
<organism evidence="4 5">
    <name type="scientific">Blautia hydrogenotrophica (strain DSM 10507 / JCM 14656 / S5a33)</name>
    <name type="common">Ruminococcus hydrogenotrophicus</name>
    <dbReference type="NCBI Taxonomy" id="476272"/>
    <lineage>
        <taxon>Bacteria</taxon>
        <taxon>Bacillati</taxon>
        <taxon>Bacillota</taxon>
        <taxon>Clostridia</taxon>
        <taxon>Lachnospirales</taxon>
        <taxon>Lachnospiraceae</taxon>
        <taxon>Blautia</taxon>
    </lineage>
</organism>
<dbReference type="GO" id="GO:0015225">
    <property type="term" value="F:biotin transmembrane transporter activity"/>
    <property type="evidence" value="ECO:0007669"/>
    <property type="project" value="UniProtKB-UniRule"/>
</dbReference>
<keyword evidence="3" id="KW-0812">Transmembrane</keyword>
<dbReference type="AlphaFoldDB" id="C0CP69"/>
<feature type="transmembrane region" description="Helical" evidence="3">
    <location>
        <begin position="86"/>
        <end position="103"/>
    </location>
</feature>
<dbReference type="HOGENOM" id="CLU_077931_3_0_9"/>
<evidence type="ECO:0000313" key="4">
    <source>
        <dbReference type="EMBL" id="EEG48453.1"/>
    </source>
</evidence>
<evidence type="ECO:0000256" key="2">
    <source>
        <dbReference type="PIRNR" id="PIRNR016661"/>
    </source>
</evidence>
<dbReference type="GO" id="GO:0005886">
    <property type="term" value="C:plasma membrane"/>
    <property type="evidence" value="ECO:0007669"/>
    <property type="project" value="UniProtKB-SubCell"/>
</dbReference>
<dbReference type="PANTHER" id="PTHR34295">
    <property type="entry name" value="BIOTIN TRANSPORTER BIOY"/>
    <property type="match status" value="1"/>
</dbReference>
<protein>
    <recommendedName>
        <fullName evidence="2">Biotin transporter</fullName>
    </recommendedName>
</protein>
<keyword evidence="5" id="KW-1185">Reference proteome</keyword>
<keyword evidence="3" id="KW-1133">Transmembrane helix</keyword>
<proteinExistence type="inferred from homology"/>
<dbReference type="Proteomes" id="UP000003100">
    <property type="component" value="Unassembled WGS sequence"/>
</dbReference>
<feature type="transmembrane region" description="Helical" evidence="3">
    <location>
        <begin position="39"/>
        <end position="57"/>
    </location>
</feature>
<dbReference type="Gene3D" id="1.10.1760.20">
    <property type="match status" value="1"/>
</dbReference>
<comment type="similarity">
    <text evidence="1 2">Belongs to the BioY family.</text>
</comment>
<dbReference type="EMBL" id="ACBZ01000145">
    <property type="protein sequence ID" value="EEG48453.1"/>
    <property type="molecule type" value="Genomic_DNA"/>
</dbReference>
<keyword evidence="2" id="KW-1003">Cell membrane</keyword>
<dbReference type="PANTHER" id="PTHR34295:SF1">
    <property type="entry name" value="BIOTIN TRANSPORTER BIOY"/>
    <property type="match status" value="1"/>
</dbReference>
<evidence type="ECO:0000313" key="5">
    <source>
        <dbReference type="Proteomes" id="UP000003100"/>
    </source>
</evidence>
<comment type="caution">
    <text evidence="4">The sequence shown here is derived from an EMBL/GenBank/DDBJ whole genome shotgun (WGS) entry which is preliminary data.</text>
</comment>
<feature type="transmembrane region" description="Helical" evidence="3">
    <location>
        <begin position="177"/>
        <end position="199"/>
    </location>
</feature>
<reference evidence="4 5" key="1">
    <citation type="submission" date="2009-01" db="EMBL/GenBank/DDBJ databases">
        <authorList>
            <person name="Fulton L."/>
            <person name="Clifton S."/>
            <person name="Fulton B."/>
            <person name="Xu J."/>
            <person name="Minx P."/>
            <person name="Pepin K.H."/>
            <person name="Johnson M."/>
            <person name="Bhonagiri V."/>
            <person name="Nash W.E."/>
            <person name="Mardis E.R."/>
            <person name="Wilson R.K."/>
        </authorList>
    </citation>
    <scope>NUCLEOTIDE SEQUENCE [LARGE SCALE GENOMIC DNA]</scope>
    <source>
        <strain evidence="5">DSM 10507 / JCM 14656 / S5a33</strain>
    </source>
</reference>
<dbReference type="PATRIC" id="fig|476272.21.peg.800"/>
<comment type="subcellular location">
    <subcellularLocation>
        <location evidence="2">Cell membrane</location>
        <topology evidence="2">Multi-pass membrane protein</topology>
    </subcellularLocation>
</comment>
<evidence type="ECO:0000256" key="3">
    <source>
        <dbReference type="SAM" id="Phobius"/>
    </source>
</evidence>
<dbReference type="InterPro" id="IPR003784">
    <property type="entry name" value="BioY"/>
</dbReference>
<dbReference type="PIRSF" id="PIRSF016661">
    <property type="entry name" value="BioY"/>
    <property type="match status" value="1"/>
</dbReference>